<dbReference type="EMBL" id="CP002372">
    <property type="protein sequence ID" value="ADT84145.1"/>
    <property type="molecule type" value="Genomic_DNA"/>
</dbReference>
<protein>
    <recommendedName>
        <fullName evidence="1">Zinc-ribbon domain-containing protein</fullName>
    </recommendedName>
</protein>
<dbReference type="HOGENOM" id="CLU_978681_0_0_2"/>
<dbReference type="Pfam" id="PF13240">
    <property type="entry name" value="Zn_Ribbon_1"/>
    <property type="match status" value="1"/>
</dbReference>
<dbReference type="OrthoDB" id="359571at2157"/>
<evidence type="ECO:0000313" key="3">
    <source>
        <dbReference type="Proteomes" id="UP000007478"/>
    </source>
</evidence>
<evidence type="ECO:0000259" key="1">
    <source>
        <dbReference type="Pfam" id="PF13240"/>
    </source>
</evidence>
<name>F0LN16_THEBM</name>
<organism evidence="2 3">
    <name type="scientific">Thermococcus barophilus (strain DSM 11836 / MP)</name>
    <dbReference type="NCBI Taxonomy" id="391623"/>
    <lineage>
        <taxon>Archaea</taxon>
        <taxon>Methanobacteriati</taxon>
        <taxon>Methanobacteriota</taxon>
        <taxon>Thermococci</taxon>
        <taxon>Thermococcales</taxon>
        <taxon>Thermococcaceae</taxon>
        <taxon>Thermococcus</taxon>
    </lineage>
</organism>
<evidence type="ECO:0000313" key="2">
    <source>
        <dbReference type="EMBL" id="ADT84145.1"/>
    </source>
</evidence>
<dbReference type="PATRIC" id="fig|391623.17.peg.1172"/>
<feature type="domain" description="Zinc-ribbon" evidence="1">
    <location>
        <begin position="2"/>
        <end position="24"/>
    </location>
</feature>
<reference evidence="2 3" key="1">
    <citation type="journal article" date="2011" name="J. Bacteriol.">
        <title>Complete genome sequence of the hyperthermophilic, piezophilic, heterotrophic, and carboxydotrophic archaeon Thermococcus barophilus MP.</title>
        <authorList>
            <person name="Vannier P."/>
            <person name="Marteinsson V.T."/>
            <person name="Fridjonsson O.H."/>
            <person name="Oger P."/>
            <person name="Jebbar M."/>
        </authorList>
    </citation>
    <scope>NUCLEOTIDE SEQUENCE [LARGE SCALE GENOMIC DNA]</scope>
    <source>
        <strain evidence="3">DSM 11836 / MP</strain>
    </source>
</reference>
<gene>
    <name evidence="2" type="ordered locus">TERMP_01169</name>
</gene>
<sequence>MYCPKCGTQLDEEFDFCPVCGYDLRKVKEKIYSKKPMSNEFRVKFPETKCTVSVVGVSEDLRKYTGKGVEINLGSLTLEDTLKVFSQLPTEYPKKDIKDLKKGKKVPVTLTLDREEGTLFVYLNPDRTYMVQGGVRKLETAFDISYNASREEVQKIIRRFYTDKNIFNEWSEQIKGLKESRRVLFYASFLDDDGVYKDICVLNDGIAIGRVDNGELIGYEFFCPYELVKEIKFKKGWLSSGVEIRYRDPEKGKTRKVEVSIGNKDEYYGLKSTLEKVIPGKVRG</sequence>
<proteinExistence type="predicted"/>
<keyword evidence="3" id="KW-1185">Reference proteome</keyword>
<dbReference type="InterPro" id="IPR026870">
    <property type="entry name" value="Zinc_ribbon_dom"/>
</dbReference>
<accession>F0LN16</accession>
<dbReference type="GeneID" id="10041486"/>
<dbReference type="KEGG" id="tba:TERMP_01169"/>
<dbReference type="AlphaFoldDB" id="F0LN16"/>
<dbReference type="RefSeq" id="WP_013467443.1">
    <property type="nucleotide sequence ID" value="NC_014804.1"/>
</dbReference>
<dbReference type="eggNOG" id="arCOG01917">
    <property type="taxonomic scope" value="Archaea"/>
</dbReference>
<dbReference type="Proteomes" id="UP000007478">
    <property type="component" value="Chromosome"/>
</dbReference>